<feature type="compositionally biased region" description="Polar residues" evidence="2">
    <location>
        <begin position="189"/>
        <end position="204"/>
    </location>
</feature>
<feature type="compositionally biased region" description="Pro residues" evidence="2">
    <location>
        <begin position="12"/>
        <end position="23"/>
    </location>
</feature>
<dbReference type="InterPro" id="IPR051339">
    <property type="entry name" value="DnaJ_subfamily_B"/>
</dbReference>
<comment type="caution">
    <text evidence="4">The sequence shown here is derived from an EMBL/GenBank/DDBJ whole genome shotgun (WGS) entry which is preliminary data.</text>
</comment>
<protein>
    <recommendedName>
        <fullName evidence="3">Chaperone DnaJ C-terminal domain-containing protein</fullName>
    </recommendedName>
</protein>
<keyword evidence="1" id="KW-0143">Chaperone</keyword>
<dbReference type="GO" id="GO:0051087">
    <property type="term" value="F:protein-folding chaperone binding"/>
    <property type="evidence" value="ECO:0007669"/>
    <property type="project" value="TreeGrafter"/>
</dbReference>
<evidence type="ECO:0000259" key="3">
    <source>
        <dbReference type="Pfam" id="PF01556"/>
    </source>
</evidence>
<feature type="region of interest" description="Disordered" evidence="2">
    <location>
        <begin position="1"/>
        <end position="223"/>
    </location>
</feature>
<dbReference type="Pfam" id="PF01556">
    <property type="entry name" value="DnaJ_C"/>
    <property type="match status" value="1"/>
</dbReference>
<proteinExistence type="predicted"/>
<dbReference type="Gene3D" id="2.60.260.20">
    <property type="entry name" value="Urease metallochaperone UreE, N-terminal domain"/>
    <property type="match status" value="1"/>
</dbReference>
<dbReference type="EMBL" id="JAADJZ010000014">
    <property type="protein sequence ID" value="KAF2870361.1"/>
    <property type="molecule type" value="Genomic_DNA"/>
</dbReference>
<dbReference type="PANTHER" id="PTHR24078:SF553">
    <property type="entry name" value="DNAJ HOMOLOG SUBFAMILY B MEMBER 5"/>
    <property type="match status" value="1"/>
</dbReference>
<accession>A0A7C8M853</accession>
<dbReference type="GO" id="GO:0005829">
    <property type="term" value="C:cytosol"/>
    <property type="evidence" value="ECO:0007669"/>
    <property type="project" value="TreeGrafter"/>
</dbReference>
<evidence type="ECO:0000313" key="5">
    <source>
        <dbReference type="Proteomes" id="UP000481861"/>
    </source>
</evidence>
<dbReference type="InterPro" id="IPR008971">
    <property type="entry name" value="HSP40/DnaJ_pept-bd"/>
</dbReference>
<dbReference type="SUPFAM" id="SSF49493">
    <property type="entry name" value="HSP40/DnaJ peptide-binding domain"/>
    <property type="match status" value="1"/>
</dbReference>
<feature type="compositionally biased region" description="Basic residues" evidence="2">
    <location>
        <begin position="98"/>
        <end position="112"/>
    </location>
</feature>
<organism evidence="4 5">
    <name type="scientific">Massariosphaeria phaeospora</name>
    <dbReference type="NCBI Taxonomy" id="100035"/>
    <lineage>
        <taxon>Eukaryota</taxon>
        <taxon>Fungi</taxon>
        <taxon>Dikarya</taxon>
        <taxon>Ascomycota</taxon>
        <taxon>Pezizomycotina</taxon>
        <taxon>Dothideomycetes</taxon>
        <taxon>Pleosporomycetidae</taxon>
        <taxon>Pleosporales</taxon>
        <taxon>Pleosporales incertae sedis</taxon>
        <taxon>Massariosphaeria</taxon>
    </lineage>
</organism>
<gene>
    <name evidence="4" type="ORF">BDV95DRAFT_575636</name>
</gene>
<dbReference type="GO" id="GO:0006413">
    <property type="term" value="P:translational initiation"/>
    <property type="evidence" value="ECO:0007669"/>
    <property type="project" value="TreeGrafter"/>
</dbReference>
<reference evidence="4 5" key="1">
    <citation type="submission" date="2020-01" db="EMBL/GenBank/DDBJ databases">
        <authorList>
            <consortium name="DOE Joint Genome Institute"/>
            <person name="Haridas S."/>
            <person name="Albert R."/>
            <person name="Binder M."/>
            <person name="Bloem J."/>
            <person name="Labutti K."/>
            <person name="Salamov A."/>
            <person name="Andreopoulos B."/>
            <person name="Baker S.E."/>
            <person name="Barry K."/>
            <person name="Bills G."/>
            <person name="Bluhm B.H."/>
            <person name="Cannon C."/>
            <person name="Castanera R."/>
            <person name="Culley D.E."/>
            <person name="Daum C."/>
            <person name="Ezra D."/>
            <person name="Gonzalez J.B."/>
            <person name="Henrissat B."/>
            <person name="Kuo A."/>
            <person name="Liang C."/>
            <person name="Lipzen A."/>
            <person name="Lutzoni F."/>
            <person name="Magnuson J."/>
            <person name="Mondo S."/>
            <person name="Nolan M."/>
            <person name="Ohm R."/>
            <person name="Pangilinan J."/>
            <person name="Park H.-J.H."/>
            <person name="Ramirez L."/>
            <person name="Alfaro M."/>
            <person name="Sun H."/>
            <person name="Tritt A."/>
            <person name="Yoshinaga Y."/>
            <person name="Zwiers L.-H.L."/>
            <person name="Turgeon B.G."/>
            <person name="Goodwin S.B."/>
            <person name="Spatafora J.W."/>
            <person name="Crous P.W."/>
            <person name="Grigoriev I.V."/>
        </authorList>
    </citation>
    <scope>NUCLEOTIDE SEQUENCE [LARGE SCALE GENOMIC DNA]</scope>
    <source>
        <strain evidence="4 5">CBS 611.86</strain>
    </source>
</reference>
<keyword evidence="5" id="KW-1185">Reference proteome</keyword>
<dbReference type="AlphaFoldDB" id="A0A7C8M853"/>
<sequence>MPQLPQGVAYQNPPPPPPPPPMAPHVQLQTAPLGPPPPPSNSRNRGLPPPSPTQTMLYHYSSSSSLSLSSSPKTRRKKRKDGRSSSTVEGDVGNTAHKSSKKHRSKRHTTSRHNKETATRHRSSRQEGRDAHPQSPIPETSRRSMFPQSPPLSPPHRVNMTSAPFSSSNPPPPPPASAPHFSQVPPVPSSYSFHQPQPTRQIPQVPTVPHYSVPSEPDPRTDDLTKYTTFEISPDFQGSSLVKPLEVSLENIYFGVPHQWIVIKRTQYNNNTGTPFIQNSFGYICIKKGQRSDSKVLVQHRQVMGRQALHNTRWNGSPRLEFVVKEIPHPILRRVGHNLHHEMEIELQQAICGFTRELRVFDTQYKLSAKGSVGPRHSYQGGGISKPVAHQQGVGQQAITTPAGDLIIDIVVKYPPVLLLNEDQLHAITSIFRQCTGTLEATRTHIQRRVQAQNHQLS</sequence>
<feature type="domain" description="Chaperone DnaJ C-terminal" evidence="3">
    <location>
        <begin position="244"/>
        <end position="415"/>
    </location>
</feature>
<dbReference type="Proteomes" id="UP000481861">
    <property type="component" value="Unassembled WGS sequence"/>
</dbReference>
<dbReference type="GO" id="GO:0006457">
    <property type="term" value="P:protein folding"/>
    <property type="evidence" value="ECO:0007669"/>
    <property type="project" value="InterPro"/>
</dbReference>
<feature type="compositionally biased region" description="Low complexity" evidence="2">
    <location>
        <begin position="61"/>
        <end position="71"/>
    </location>
</feature>
<dbReference type="GO" id="GO:0051082">
    <property type="term" value="F:unfolded protein binding"/>
    <property type="evidence" value="ECO:0007669"/>
    <property type="project" value="InterPro"/>
</dbReference>
<name>A0A7C8M853_9PLEO</name>
<evidence type="ECO:0000256" key="1">
    <source>
        <dbReference type="ARBA" id="ARBA00023186"/>
    </source>
</evidence>
<dbReference type="InterPro" id="IPR002939">
    <property type="entry name" value="DnaJ_C"/>
</dbReference>
<dbReference type="PANTHER" id="PTHR24078">
    <property type="entry name" value="DNAJ HOMOLOG SUBFAMILY C MEMBER"/>
    <property type="match status" value="1"/>
</dbReference>
<feature type="compositionally biased region" description="Basic and acidic residues" evidence="2">
    <location>
        <begin position="113"/>
        <end position="132"/>
    </location>
</feature>
<evidence type="ECO:0000256" key="2">
    <source>
        <dbReference type="SAM" id="MobiDB-lite"/>
    </source>
</evidence>
<evidence type="ECO:0000313" key="4">
    <source>
        <dbReference type="EMBL" id="KAF2870361.1"/>
    </source>
</evidence>